<dbReference type="Proteomes" id="UP000193144">
    <property type="component" value="Unassembled WGS sequence"/>
</dbReference>
<feature type="compositionally biased region" description="Polar residues" evidence="1">
    <location>
        <begin position="62"/>
        <end position="71"/>
    </location>
</feature>
<feature type="region of interest" description="Disordered" evidence="1">
    <location>
        <begin position="857"/>
        <end position="929"/>
    </location>
</feature>
<feature type="region of interest" description="Disordered" evidence="1">
    <location>
        <begin position="272"/>
        <end position="355"/>
    </location>
</feature>
<feature type="compositionally biased region" description="Acidic residues" evidence="1">
    <location>
        <begin position="615"/>
        <end position="627"/>
    </location>
</feature>
<accession>A0A1Y1YAR5</accession>
<feature type="compositionally biased region" description="Acidic residues" evidence="1">
    <location>
        <begin position="296"/>
        <end position="310"/>
    </location>
</feature>
<feature type="compositionally biased region" description="Basic residues" evidence="1">
    <location>
        <begin position="632"/>
        <end position="643"/>
    </location>
</feature>
<feature type="region of interest" description="Disordered" evidence="1">
    <location>
        <begin position="539"/>
        <end position="669"/>
    </location>
</feature>
<feature type="region of interest" description="Disordered" evidence="1">
    <location>
        <begin position="200"/>
        <end position="223"/>
    </location>
</feature>
<name>A0A1Y1YAR5_9PLEO</name>
<feature type="compositionally biased region" description="Basic and acidic residues" evidence="1">
    <location>
        <begin position="37"/>
        <end position="53"/>
    </location>
</feature>
<feature type="compositionally biased region" description="Low complexity" evidence="1">
    <location>
        <begin position="898"/>
        <end position="909"/>
    </location>
</feature>
<feature type="compositionally biased region" description="Basic residues" evidence="1">
    <location>
        <begin position="121"/>
        <end position="134"/>
    </location>
</feature>
<organism evidence="2 3">
    <name type="scientific">Clohesyomyces aquaticus</name>
    <dbReference type="NCBI Taxonomy" id="1231657"/>
    <lineage>
        <taxon>Eukaryota</taxon>
        <taxon>Fungi</taxon>
        <taxon>Dikarya</taxon>
        <taxon>Ascomycota</taxon>
        <taxon>Pezizomycotina</taxon>
        <taxon>Dothideomycetes</taxon>
        <taxon>Pleosporomycetidae</taxon>
        <taxon>Pleosporales</taxon>
        <taxon>Lindgomycetaceae</taxon>
        <taxon>Clohesyomyces</taxon>
    </lineage>
</organism>
<evidence type="ECO:0000256" key="1">
    <source>
        <dbReference type="SAM" id="MobiDB-lite"/>
    </source>
</evidence>
<feature type="region of interest" description="Disordered" evidence="1">
    <location>
        <begin position="36"/>
        <end position="177"/>
    </location>
</feature>
<keyword evidence="3" id="KW-1185">Reference proteome</keyword>
<dbReference type="EMBL" id="MCFA01000289">
    <property type="protein sequence ID" value="ORX95100.1"/>
    <property type="molecule type" value="Genomic_DNA"/>
</dbReference>
<evidence type="ECO:0000313" key="3">
    <source>
        <dbReference type="Proteomes" id="UP000193144"/>
    </source>
</evidence>
<feature type="region of interest" description="Disordered" evidence="1">
    <location>
        <begin position="375"/>
        <end position="396"/>
    </location>
</feature>
<feature type="compositionally biased region" description="Polar residues" evidence="1">
    <location>
        <begin position="540"/>
        <end position="553"/>
    </location>
</feature>
<gene>
    <name evidence="2" type="ORF">BCR34DRAFT_619992</name>
</gene>
<protein>
    <submittedName>
        <fullName evidence="2">Uncharacterized protein</fullName>
    </submittedName>
</protein>
<feature type="compositionally biased region" description="Polar residues" evidence="1">
    <location>
        <begin position="645"/>
        <end position="659"/>
    </location>
</feature>
<dbReference type="OrthoDB" id="4207369at2759"/>
<feature type="compositionally biased region" description="Basic and acidic residues" evidence="1">
    <location>
        <begin position="284"/>
        <end position="295"/>
    </location>
</feature>
<feature type="compositionally biased region" description="Acidic residues" evidence="1">
    <location>
        <begin position="379"/>
        <end position="396"/>
    </location>
</feature>
<comment type="caution">
    <text evidence="2">The sequence shown here is derived from an EMBL/GenBank/DDBJ whole genome shotgun (WGS) entry which is preliminary data.</text>
</comment>
<proteinExistence type="predicted"/>
<sequence length="954" mass="103819">MATPPPDTASSTFDQTWHETDAAFLDPTSLPVAKVPRAWERKQETKITRDGKQKKVWRRYTLRSQHTSSATTEDDDVEAQTPHARPVKKLRVRLEGMEQTSVKFQGQGRAFKNTQWDRRKSGLTRKRPTSRRSSVKQMADTNESPEEVEVTLAEARHEDSSESDENDANDAKDTLEIDATVSDLTELQILSKAAEQLFGGESATSDAPSTVDIPPNSPVKDEEDVTVQAVANSPEKEAIVVIELAEDLSAPSEEMECHEADVHRVFEFHEKASKDTAEIPYDSDMNHNDDTRADADADAEENYSPAEDEPHELPVSGEGELLCAVESSPHPEPTNIVDLPTPGESLNPSAPDLVDTDNLQQDAEMSEITLGLEGFFPEPESDAAEEELQDPEEDSELIEENLQLELQKDMEMTPNKRFPEAQTHSQELEGVLSNESANNGKHALETLDVIILEQEDSITETQTGEDGVEGGAGDESNDIAAGLTLALFQPSTAESAERKLQSPAPAVIYSGGDDQTAALPMDDDTALLKDFLTRAAASKANKSTAISRRSSLQNRRDSGAIRQALASPRKILEDKDPNSPSKFDNEVTLDLSQTLTLNIGERPPLSPTSNQADPEGTEGTEGTEDDAQSLRSSRRSSRTRKSRLPQFSSTPQPVQTPKNISLRRTDGGEPVVLKRTEAQELGLLTRANTRKNKQGAVAVSLRLLKLSTANALSTPDDAATALEAKLKKKNVRWDEKLAYFQEGTTQTLESVLSHADLESLATPEELSLPISTPSVKSKPKTSKDRSSTPRVRRLRGLGAANGTPGKGLLAPASLLPTEVQEEKEACELQSVPKPSKIKKIKIAPTATDAALQAPTTESRLPLPGDASVGIEPTAQVKGTSVKERKSRLATPKKVKLHQPQPQIAAPQVPGDGKENQQNRSFGIPTPKMGLSLPRVVVPPVVETGLPRRRAGRKL</sequence>
<feature type="region of interest" description="Disordered" evidence="1">
    <location>
        <begin position="763"/>
        <end position="809"/>
    </location>
</feature>
<dbReference type="AlphaFoldDB" id="A0A1Y1YAR5"/>
<reference evidence="2 3" key="1">
    <citation type="submission" date="2016-07" db="EMBL/GenBank/DDBJ databases">
        <title>Pervasive Adenine N6-methylation of Active Genes in Fungi.</title>
        <authorList>
            <consortium name="DOE Joint Genome Institute"/>
            <person name="Mondo S.J."/>
            <person name="Dannebaum R.O."/>
            <person name="Kuo R.C."/>
            <person name="Labutti K."/>
            <person name="Haridas S."/>
            <person name="Kuo A."/>
            <person name="Salamov A."/>
            <person name="Ahrendt S.R."/>
            <person name="Lipzen A."/>
            <person name="Sullivan W."/>
            <person name="Andreopoulos W.B."/>
            <person name="Clum A."/>
            <person name="Lindquist E."/>
            <person name="Daum C."/>
            <person name="Ramamoorthy G.K."/>
            <person name="Gryganskyi A."/>
            <person name="Culley D."/>
            <person name="Magnuson J.K."/>
            <person name="James T.Y."/>
            <person name="O'Malley M.A."/>
            <person name="Stajich J.E."/>
            <person name="Spatafora J.W."/>
            <person name="Visel A."/>
            <person name="Grigoriev I.V."/>
        </authorList>
    </citation>
    <scope>NUCLEOTIDE SEQUENCE [LARGE SCALE GENOMIC DNA]</scope>
    <source>
        <strain evidence="2 3">CBS 115471</strain>
    </source>
</reference>
<feature type="compositionally biased region" description="Basic residues" evidence="1">
    <location>
        <begin position="884"/>
        <end position="896"/>
    </location>
</feature>
<evidence type="ECO:0000313" key="2">
    <source>
        <dbReference type="EMBL" id="ORX95100.1"/>
    </source>
</evidence>